<dbReference type="PROSITE" id="PS00107">
    <property type="entry name" value="PROTEIN_KINASE_ATP"/>
    <property type="match status" value="1"/>
</dbReference>
<dbReference type="PROSITE" id="PS00108">
    <property type="entry name" value="PROTEIN_KINASE_ST"/>
    <property type="match status" value="1"/>
</dbReference>
<proteinExistence type="predicted"/>
<evidence type="ECO:0000256" key="5">
    <source>
        <dbReference type="PROSITE-ProRule" id="PRU10141"/>
    </source>
</evidence>
<dbReference type="KEGG" id="llu:AKJ09_00111"/>
<dbReference type="Proteomes" id="UP000064967">
    <property type="component" value="Chromosome"/>
</dbReference>
<dbReference type="PANTHER" id="PTHR43289">
    <property type="entry name" value="MITOGEN-ACTIVATED PROTEIN KINASE KINASE KINASE 20-RELATED"/>
    <property type="match status" value="1"/>
</dbReference>
<dbReference type="InterPro" id="IPR011009">
    <property type="entry name" value="Kinase-like_dom_sf"/>
</dbReference>
<keyword evidence="2 5" id="KW-0547">Nucleotide-binding</keyword>
<sequence length="652" mass="71946">MAELDLTAMATMSEDEVARTLGLGTRELDQFVRTIAQNPRSTIEPVGEHAMAATLGPLEALTSGPEPREDATGLSIGRTLGEGGMGVVRVAMQRSLGREVAIKTLRPEGRSELATLRLLREAWVTGALEHPNIVPVHELVFDAQRAPIIVLKRIEGAPWETLMRDAAEVKARFGTTDLLEYNLRIFVQVCNAVSLAHARGILHRDLKPENVMIGSFGEVYLVDWGIAVSLREDPTGRLPLAADAKEVAGTPCYMAPEMLGALEGTKLSERTDVYLLGSVLHEILTGVPPHQGSFKEILASVLMSSPSYPEGISTELAAIARRAMERLPADRFSSAEELRQRIEWYLRHRGSLALSAEANTRFVELRALLEAPGDPASSRDRAYRLFAECRFAFRQALRESEDNVEAKTGLETAIRTMVVYELERGTAEAAAAVLAELPNPPSELSERVAKALALREAEKRRLERLEALDADLDPSIGRRTRAFVAMILGLLWVVLPQWGAYGDRHGFQLQWWSAYAWTSGVAVIMIVLGVWARESLSKTAMNRRGRSLMLVFLAAQLGLELGCNLLRLSFDVLMALHVFLWFVIASSFAAVVDRRLWPTAIGYFAAFVFLCLVPEARWHAITVANLVLLVNVLLAWASLDDRPKRFGGTGRT</sequence>
<evidence type="ECO:0000256" key="6">
    <source>
        <dbReference type="SAM" id="Phobius"/>
    </source>
</evidence>
<dbReference type="Pfam" id="PF00069">
    <property type="entry name" value="Pkinase"/>
    <property type="match status" value="1"/>
</dbReference>
<evidence type="ECO:0000256" key="3">
    <source>
        <dbReference type="ARBA" id="ARBA00022777"/>
    </source>
</evidence>
<dbReference type="GO" id="GO:0004674">
    <property type="term" value="F:protein serine/threonine kinase activity"/>
    <property type="evidence" value="ECO:0007669"/>
    <property type="project" value="UniProtKB-KW"/>
</dbReference>
<name>A0A0K1PIV0_9BACT</name>
<dbReference type="OrthoDB" id="279610at2"/>
<dbReference type="CDD" id="cd14014">
    <property type="entry name" value="STKc_PknB_like"/>
    <property type="match status" value="1"/>
</dbReference>
<keyword evidence="6" id="KW-1133">Transmembrane helix</keyword>
<dbReference type="PATRIC" id="fig|1391654.3.peg.126"/>
<dbReference type="EMBL" id="CP012333">
    <property type="protein sequence ID" value="AKU93447.1"/>
    <property type="molecule type" value="Genomic_DNA"/>
</dbReference>
<keyword evidence="1" id="KW-0808">Transferase</keyword>
<keyword evidence="6" id="KW-0472">Membrane</keyword>
<dbReference type="InterPro" id="IPR000719">
    <property type="entry name" value="Prot_kinase_dom"/>
</dbReference>
<accession>A0A0K1PIV0</accession>
<feature type="domain" description="Protein kinase" evidence="7">
    <location>
        <begin position="74"/>
        <end position="345"/>
    </location>
</feature>
<evidence type="ECO:0000259" key="7">
    <source>
        <dbReference type="PROSITE" id="PS50011"/>
    </source>
</evidence>
<feature type="transmembrane region" description="Helical" evidence="6">
    <location>
        <begin position="596"/>
        <end position="613"/>
    </location>
</feature>
<evidence type="ECO:0000313" key="8">
    <source>
        <dbReference type="EMBL" id="AKU93447.1"/>
    </source>
</evidence>
<organism evidence="8 9">
    <name type="scientific">Labilithrix luteola</name>
    <dbReference type="NCBI Taxonomy" id="1391654"/>
    <lineage>
        <taxon>Bacteria</taxon>
        <taxon>Pseudomonadati</taxon>
        <taxon>Myxococcota</taxon>
        <taxon>Polyangia</taxon>
        <taxon>Polyangiales</taxon>
        <taxon>Labilitrichaceae</taxon>
        <taxon>Labilithrix</taxon>
    </lineage>
</organism>
<keyword evidence="3 8" id="KW-0418">Kinase</keyword>
<feature type="transmembrane region" description="Helical" evidence="6">
    <location>
        <begin position="620"/>
        <end position="639"/>
    </location>
</feature>
<dbReference type="RefSeq" id="WP_146645030.1">
    <property type="nucleotide sequence ID" value="NZ_CP012333.1"/>
</dbReference>
<evidence type="ECO:0000256" key="1">
    <source>
        <dbReference type="ARBA" id="ARBA00022679"/>
    </source>
</evidence>
<feature type="transmembrane region" description="Helical" evidence="6">
    <location>
        <begin position="512"/>
        <end position="532"/>
    </location>
</feature>
<keyword evidence="8" id="KW-0723">Serine/threonine-protein kinase</keyword>
<evidence type="ECO:0000256" key="2">
    <source>
        <dbReference type="ARBA" id="ARBA00022741"/>
    </source>
</evidence>
<dbReference type="PROSITE" id="PS50011">
    <property type="entry name" value="PROTEIN_KINASE_DOM"/>
    <property type="match status" value="1"/>
</dbReference>
<dbReference type="InterPro" id="IPR017441">
    <property type="entry name" value="Protein_kinase_ATP_BS"/>
</dbReference>
<reference evidence="8 9" key="1">
    <citation type="submission" date="2015-08" db="EMBL/GenBank/DDBJ databases">
        <authorList>
            <person name="Babu N.S."/>
            <person name="Beckwith C.J."/>
            <person name="Beseler K.G."/>
            <person name="Brison A."/>
            <person name="Carone J.V."/>
            <person name="Caskin T.P."/>
            <person name="Diamond M."/>
            <person name="Durham M.E."/>
            <person name="Foxe J.M."/>
            <person name="Go M."/>
            <person name="Henderson B.A."/>
            <person name="Jones I.B."/>
            <person name="McGettigan J.A."/>
            <person name="Micheletti S.J."/>
            <person name="Nasrallah M.E."/>
            <person name="Ortiz D."/>
            <person name="Piller C.R."/>
            <person name="Privatt S.R."/>
            <person name="Schneider S.L."/>
            <person name="Sharp S."/>
            <person name="Smith T.C."/>
            <person name="Stanton J.D."/>
            <person name="Ullery H.E."/>
            <person name="Wilson R.J."/>
            <person name="Serrano M.G."/>
            <person name="Buck G."/>
            <person name="Lee V."/>
            <person name="Wang Y."/>
            <person name="Carvalho R."/>
            <person name="Voegtly L."/>
            <person name="Shi R."/>
            <person name="Duckworth R."/>
            <person name="Johnson A."/>
            <person name="Loviza R."/>
            <person name="Walstead R."/>
            <person name="Shah Z."/>
            <person name="Kiflezghi M."/>
            <person name="Wade K."/>
            <person name="Ball S.L."/>
            <person name="Bradley K.W."/>
            <person name="Asai D.J."/>
            <person name="Bowman C.A."/>
            <person name="Russell D.A."/>
            <person name="Pope W.H."/>
            <person name="Jacobs-Sera D."/>
            <person name="Hendrix R.W."/>
            <person name="Hatfull G.F."/>
        </authorList>
    </citation>
    <scope>NUCLEOTIDE SEQUENCE [LARGE SCALE GENOMIC DNA]</scope>
    <source>
        <strain evidence="8 9">DSM 27648</strain>
    </source>
</reference>
<dbReference type="Gene3D" id="3.30.200.20">
    <property type="entry name" value="Phosphorylase Kinase, domain 1"/>
    <property type="match status" value="1"/>
</dbReference>
<dbReference type="GO" id="GO:0005524">
    <property type="term" value="F:ATP binding"/>
    <property type="evidence" value="ECO:0007669"/>
    <property type="project" value="UniProtKB-UniRule"/>
</dbReference>
<evidence type="ECO:0000313" key="9">
    <source>
        <dbReference type="Proteomes" id="UP000064967"/>
    </source>
</evidence>
<dbReference type="AlphaFoldDB" id="A0A0K1PIV0"/>
<dbReference type="PANTHER" id="PTHR43289:SF6">
    <property type="entry name" value="SERINE_THREONINE-PROTEIN KINASE NEKL-3"/>
    <property type="match status" value="1"/>
</dbReference>
<dbReference type="SUPFAM" id="SSF56112">
    <property type="entry name" value="Protein kinase-like (PK-like)"/>
    <property type="match status" value="1"/>
</dbReference>
<keyword evidence="9" id="KW-1185">Reference proteome</keyword>
<evidence type="ECO:0000256" key="4">
    <source>
        <dbReference type="ARBA" id="ARBA00022840"/>
    </source>
</evidence>
<keyword evidence="6" id="KW-0812">Transmembrane</keyword>
<feature type="transmembrane region" description="Helical" evidence="6">
    <location>
        <begin position="547"/>
        <end position="566"/>
    </location>
</feature>
<feature type="transmembrane region" description="Helical" evidence="6">
    <location>
        <begin position="573"/>
        <end position="590"/>
    </location>
</feature>
<dbReference type="SMART" id="SM00220">
    <property type="entry name" value="S_TKc"/>
    <property type="match status" value="1"/>
</dbReference>
<dbReference type="InterPro" id="IPR008271">
    <property type="entry name" value="Ser/Thr_kinase_AS"/>
</dbReference>
<protein>
    <submittedName>
        <fullName evidence="8">Serine/threonine protein kinase</fullName>
    </submittedName>
</protein>
<dbReference type="Gene3D" id="1.10.510.10">
    <property type="entry name" value="Transferase(Phosphotransferase) domain 1"/>
    <property type="match status" value="1"/>
</dbReference>
<keyword evidence="4 5" id="KW-0067">ATP-binding</keyword>
<dbReference type="STRING" id="1391654.AKJ09_00111"/>
<feature type="binding site" evidence="5">
    <location>
        <position position="103"/>
    </location>
    <ligand>
        <name>ATP</name>
        <dbReference type="ChEBI" id="CHEBI:30616"/>
    </ligand>
</feature>
<feature type="transmembrane region" description="Helical" evidence="6">
    <location>
        <begin position="482"/>
        <end position="500"/>
    </location>
</feature>
<gene>
    <name evidence="8" type="ORF">AKJ09_00111</name>
</gene>